<comment type="caution">
    <text evidence="8">The sequence shown here is derived from an EMBL/GenBank/DDBJ whole genome shotgun (WGS) entry which is preliminary data.</text>
</comment>
<feature type="site" description="Electron transfer via tryptophanyl radical" evidence="5">
    <location>
        <position position="146"/>
    </location>
</feature>
<protein>
    <submittedName>
        <fullName evidence="8">Deoxyribodipyrimidine photo-lyase</fullName>
    </submittedName>
</protein>
<dbReference type="GO" id="GO:0006139">
    <property type="term" value="P:nucleobase-containing compound metabolic process"/>
    <property type="evidence" value="ECO:0007669"/>
    <property type="project" value="UniProtKB-ARBA"/>
</dbReference>
<dbReference type="GO" id="GO:0003904">
    <property type="term" value="F:deoxyribodipyrimidine photo-lyase activity"/>
    <property type="evidence" value="ECO:0007669"/>
    <property type="project" value="TreeGrafter"/>
</dbReference>
<feature type="binding site" evidence="4">
    <location>
        <position position="112"/>
    </location>
    <ligand>
        <name>FAD</name>
        <dbReference type="ChEBI" id="CHEBI:57692"/>
    </ligand>
</feature>
<feature type="binding site" evidence="4">
    <location>
        <begin position="74"/>
        <end position="78"/>
    </location>
    <ligand>
        <name>FAD</name>
        <dbReference type="ChEBI" id="CHEBI:57692"/>
    </ligand>
</feature>
<comment type="cofactor">
    <cofactor evidence="4">
        <name>FAD</name>
        <dbReference type="ChEBI" id="CHEBI:57692"/>
    </cofactor>
    <text evidence="4">Binds 1 FAD per subunit.</text>
</comment>
<sequence>QPVGDGARLELPTGAGKVEELGLLDTERDWAAGFREAWQPGEDGAHERLARFLDHQGQFGDYATRRDFPAVPATSNLSPHLRVGEISVARLWVAAEDALAHEEAEEKPMRTFQQELLWRDFAAHRLAVLPDMARTNVRRQFDNFPWAWAPGPDPQDPMQLPEAEHAEQLREWQRGLTGVPLVDAGMRELWHTGTMHNRVRMVVGSWLTKNLGIHWRHGEEWFWDTLVDADPASNPFNWQWVAGCGDDASPYFRIFNPLTQEEKVDPDAEYVKRWVPERFTPAYPEPQVDVKESRKTALAAYEDVKAEARVVG</sequence>
<feature type="non-terminal residue" evidence="8">
    <location>
        <position position="1"/>
    </location>
</feature>
<evidence type="ECO:0000256" key="1">
    <source>
        <dbReference type="ARBA" id="ARBA00022630"/>
    </source>
</evidence>
<dbReference type="Proteomes" id="UP000251047">
    <property type="component" value="Unassembled WGS sequence"/>
</dbReference>
<reference evidence="8 9" key="1">
    <citation type="journal article" date="2018" name="Syst. Appl. Microbiol.">
        <title>Corynebacterium heidelbergense sp. nov., isolated from the preen glands of Egyptian geese (Alopochen aegyptiacus).</title>
        <authorList>
            <person name="Braun M.S."/>
            <person name="Wang E."/>
            <person name="Zimmermann S."/>
            <person name="Wink M."/>
        </authorList>
    </citation>
    <scope>NUCLEOTIDE SEQUENCE [LARGE SCALE GENOMIC DNA]</scope>
    <source>
        <strain evidence="8 9">DSM 104638</strain>
    </source>
</reference>
<dbReference type="PANTHER" id="PTHR11455:SF9">
    <property type="entry name" value="CRYPTOCHROME CIRCADIAN CLOCK 5 ISOFORM X1"/>
    <property type="match status" value="1"/>
</dbReference>
<keyword evidence="1 4" id="KW-0285">Flavoprotein</keyword>
<feature type="domain" description="Cryptochrome/DNA photolyase FAD-binding" evidence="7">
    <location>
        <begin position="112"/>
        <end position="277"/>
    </location>
</feature>
<dbReference type="GO" id="GO:0009416">
    <property type="term" value="P:response to light stimulus"/>
    <property type="evidence" value="ECO:0007669"/>
    <property type="project" value="TreeGrafter"/>
</dbReference>
<dbReference type="AlphaFoldDB" id="A0A364VCX7"/>
<feature type="site" description="Electron transfer via tryptophanyl radical" evidence="5">
    <location>
        <position position="215"/>
    </location>
</feature>
<dbReference type="InterPro" id="IPR018394">
    <property type="entry name" value="DNA_photolyase_1_CS_C"/>
</dbReference>
<evidence type="ECO:0000256" key="2">
    <source>
        <dbReference type="ARBA" id="ARBA00022827"/>
    </source>
</evidence>
<dbReference type="OrthoDB" id="9772484at2"/>
<feature type="site" description="Electron transfer via tryptophanyl radical" evidence="5">
    <location>
        <position position="238"/>
    </location>
</feature>
<proteinExistence type="inferred from homology"/>
<evidence type="ECO:0000256" key="5">
    <source>
        <dbReference type="PIRSR" id="PIRSR602081-2"/>
    </source>
</evidence>
<dbReference type="InterPro" id="IPR036134">
    <property type="entry name" value="Crypto/Photolyase_FAD-like_sf"/>
</dbReference>
<keyword evidence="2 4" id="KW-0274">FAD</keyword>
<comment type="similarity">
    <text evidence="6">Belongs to the DNA photolyase family.</text>
</comment>
<feature type="binding site" evidence="4">
    <location>
        <begin position="228"/>
        <end position="230"/>
    </location>
    <ligand>
        <name>FAD</name>
        <dbReference type="ChEBI" id="CHEBI:57692"/>
    </ligand>
</feature>
<keyword evidence="3 6" id="KW-0157">Chromophore</keyword>
<dbReference type="PROSITE" id="PS00394">
    <property type="entry name" value="DNA_PHOTOLYASES_1_1"/>
    <property type="match status" value="1"/>
</dbReference>
<dbReference type="Gene3D" id="1.25.40.80">
    <property type="match status" value="1"/>
</dbReference>
<feature type="binding site" evidence="4">
    <location>
        <position position="62"/>
    </location>
    <ligand>
        <name>FAD</name>
        <dbReference type="ChEBI" id="CHEBI:57692"/>
    </ligand>
</feature>
<name>A0A364VCX7_9CORY</name>
<dbReference type="Gene3D" id="1.10.579.10">
    <property type="entry name" value="DNA Cyclobutane Dipyrimidine Photolyase, subunit A, domain 3"/>
    <property type="match status" value="1"/>
</dbReference>
<dbReference type="EMBL" id="PHQP01000015">
    <property type="protein sequence ID" value="RAV34458.1"/>
    <property type="molecule type" value="Genomic_DNA"/>
</dbReference>
<evidence type="ECO:0000256" key="3">
    <source>
        <dbReference type="ARBA" id="ARBA00022991"/>
    </source>
</evidence>
<dbReference type="InterPro" id="IPR002081">
    <property type="entry name" value="Cryptochrome/DNA_photolyase_1"/>
</dbReference>
<dbReference type="RefSeq" id="WP_146743831.1">
    <property type="nucleotide sequence ID" value="NZ_PHQP01000015.1"/>
</dbReference>
<evidence type="ECO:0000256" key="6">
    <source>
        <dbReference type="RuleBase" id="RU004182"/>
    </source>
</evidence>
<accession>A0A364VCX7</accession>
<keyword evidence="8" id="KW-0456">Lyase</keyword>
<organism evidence="8 9">
    <name type="scientific">Corynebacterium heidelbergense</name>
    <dbReference type="NCBI Taxonomy" id="2055947"/>
    <lineage>
        <taxon>Bacteria</taxon>
        <taxon>Bacillati</taxon>
        <taxon>Actinomycetota</taxon>
        <taxon>Actinomycetes</taxon>
        <taxon>Mycobacteriales</taxon>
        <taxon>Corynebacteriaceae</taxon>
        <taxon>Corynebacterium</taxon>
    </lineage>
</organism>
<dbReference type="InterPro" id="IPR005101">
    <property type="entry name" value="Cryptochr/Photolyase_FAD-bd"/>
</dbReference>
<dbReference type="Pfam" id="PF03441">
    <property type="entry name" value="FAD_binding_7"/>
    <property type="match status" value="1"/>
</dbReference>
<dbReference type="SUPFAM" id="SSF48173">
    <property type="entry name" value="Cryptochrome/photolyase FAD-binding domain"/>
    <property type="match status" value="1"/>
</dbReference>
<dbReference type="GO" id="GO:0006950">
    <property type="term" value="P:response to stress"/>
    <property type="evidence" value="ECO:0007669"/>
    <property type="project" value="UniProtKB-ARBA"/>
</dbReference>
<evidence type="ECO:0000259" key="7">
    <source>
        <dbReference type="Pfam" id="PF03441"/>
    </source>
</evidence>
<evidence type="ECO:0000313" key="8">
    <source>
        <dbReference type="EMBL" id="RAV34458.1"/>
    </source>
</evidence>
<dbReference type="PANTHER" id="PTHR11455">
    <property type="entry name" value="CRYPTOCHROME"/>
    <property type="match status" value="1"/>
</dbReference>
<evidence type="ECO:0000256" key="4">
    <source>
        <dbReference type="PIRSR" id="PIRSR602081-1"/>
    </source>
</evidence>
<dbReference type="GO" id="GO:0071949">
    <property type="term" value="F:FAD binding"/>
    <property type="evidence" value="ECO:0007669"/>
    <property type="project" value="TreeGrafter"/>
</dbReference>
<evidence type="ECO:0000313" key="9">
    <source>
        <dbReference type="Proteomes" id="UP000251047"/>
    </source>
</evidence>
<dbReference type="GO" id="GO:0003677">
    <property type="term" value="F:DNA binding"/>
    <property type="evidence" value="ECO:0007669"/>
    <property type="project" value="TreeGrafter"/>
</dbReference>
<gene>
    <name evidence="8" type="ORF">CWC39_03355</name>
</gene>
<dbReference type="PRINTS" id="PR00147">
    <property type="entry name" value="DNAPHOTLYASE"/>
</dbReference>